<evidence type="ECO:0000313" key="4">
    <source>
        <dbReference type="Proteomes" id="UP000268529"/>
    </source>
</evidence>
<accession>A0AAX3FG70</accession>
<proteinExistence type="predicted"/>
<gene>
    <name evidence="3" type="ORF">NCTC8529_00009</name>
</gene>
<protein>
    <submittedName>
        <fullName evidence="3">Zonula occludens toxin</fullName>
    </submittedName>
</protein>
<dbReference type="Proteomes" id="UP000268529">
    <property type="component" value="Chromosome"/>
</dbReference>
<dbReference type="EMBL" id="LR134310">
    <property type="protein sequence ID" value="VEE88895.1"/>
    <property type="molecule type" value="Genomic_DNA"/>
</dbReference>
<feature type="domain" description="Zona occludens toxin N-terminal" evidence="2">
    <location>
        <begin position="2"/>
        <end position="201"/>
    </location>
</feature>
<dbReference type="Gene3D" id="3.40.50.300">
    <property type="entry name" value="P-loop containing nucleotide triphosphate hydrolases"/>
    <property type="match status" value="1"/>
</dbReference>
<dbReference type="AlphaFoldDB" id="A0AAX3FG70"/>
<keyword evidence="1" id="KW-0472">Membrane</keyword>
<keyword evidence="1" id="KW-1133">Transmembrane helix</keyword>
<evidence type="ECO:0000259" key="2">
    <source>
        <dbReference type="Pfam" id="PF05707"/>
    </source>
</evidence>
<feature type="transmembrane region" description="Helical" evidence="1">
    <location>
        <begin position="224"/>
        <end position="244"/>
    </location>
</feature>
<dbReference type="GeneID" id="92742639"/>
<dbReference type="InterPro" id="IPR027417">
    <property type="entry name" value="P-loop_NTPase"/>
</dbReference>
<organism evidence="3 4">
    <name type="scientific">Actinobacillus equuli</name>
    <dbReference type="NCBI Taxonomy" id="718"/>
    <lineage>
        <taxon>Bacteria</taxon>
        <taxon>Pseudomonadati</taxon>
        <taxon>Pseudomonadota</taxon>
        <taxon>Gammaproteobacteria</taxon>
        <taxon>Pasteurellales</taxon>
        <taxon>Pasteurellaceae</taxon>
        <taxon>Actinobacillus</taxon>
    </lineage>
</organism>
<reference evidence="3 4" key="1">
    <citation type="submission" date="2018-12" db="EMBL/GenBank/DDBJ databases">
        <authorList>
            <consortium name="Pathogen Informatics"/>
        </authorList>
    </citation>
    <scope>NUCLEOTIDE SEQUENCE [LARGE SCALE GENOMIC DNA]</scope>
    <source>
        <strain evidence="3 4">NCTC8529</strain>
    </source>
</reference>
<dbReference type="Pfam" id="PF05707">
    <property type="entry name" value="Zot"/>
    <property type="match status" value="1"/>
</dbReference>
<dbReference type="InterPro" id="IPR008900">
    <property type="entry name" value="Zot_N"/>
</dbReference>
<evidence type="ECO:0000256" key="1">
    <source>
        <dbReference type="SAM" id="Phobius"/>
    </source>
</evidence>
<keyword evidence="1" id="KW-0812">Transmembrane</keyword>
<sequence length="245" mass="28131">MSIFAYTGIPGSGKSYEVVSSVILENFRKGRNIVTNIEGISEEKLIDYCLSKDKKISRESLGKLRKVTDSDCQKEDFFPFKGAENTFCKAGDLICLDEVWRIFPSDKIHPNHRSFIAEHRHFTNEKGDCCDLIVINQSITGIPRFIKDRIESTFVMRKMTMLGFSKRYRVDVFIGVKTTKTSLIAQYHNKYSDEIFQLYKSFDGVNGKQNIIDSRQNFFKSAQFKLILFSSIFVCLALSIISMIC</sequence>
<evidence type="ECO:0000313" key="3">
    <source>
        <dbReference type="EMBL" id="VEE88895.1"/>
    </source>
</evidence>
<name>A0AAX3FG70_ACTEU</name>
<dbReference type="RefSeq" id="WP_129545046.1">
    <property type="nucleotide sequence ID" value="NZ_LR134310.1"/>
</dbReference>